<dbReference type="InterPro" id="IPR005225">
    <property type="entry name" value="Small_GTP-bd"/>
</dbReference>
<dbReference type="GO" id="GO:0001667">
    <property type="term" value="P:ameboidal-type cell migration"/>
    <property type="evidence" value="ECO:0007669"/>
    <property type="project" value="UniProtKB-ARBA"/>
</dbReference>
<keyword evidence="10" id="KW-1185">Reference proteome</keyword>
<keyword evidence="9" id="KW-0636">Prenylation</keyword>
<evidence type="ECO:0000313" key="11">
    <source>
        <dbReference type="RefSeq" id="XP_030374383.1"/>
    </source>
</evidence>
<dbReference type="SMART" id="SM00174">
    <property type="entry name" value="RHO"/>
    <property type="match status" value="1"/>
</dbReference>
<dbReference type="CDD" id="cd00157">
    <property type="entry name" value="Rho"/>
    <property type="match status" value="1"/>
</dbReference>
<dbReference type="PROSITE" id="PS51420">
    <property type="entry name" value="RHO"/>
    <property type="match status" value="1"/>
</dbReference>
<dbReference type="FunFam" id="3.40.50.300:FF:000983">
    <property type="entry name" value="Rho family GTPase"/>
    <property type="match status" value="1"/>
</dbReference>
<dbReference type="GeneID" id="115623957"/>
<accession>A0A6J2TH11</accession>
<evidence type="ECO:0000313" key="10">
    <source>
        <dbReference type="Proteomes" id="UP000504634"/>
    </source>
</evidence>
<keyword evidence="5" id="KW-0547">Nucleotide-binding</keyword>
<dbReference type="SMART" id="SM00173">
    <property type="entry name" value="RAS"/>
    <property type="match status" value="1"/>
</dbReference>
<dbReference type="GO" id="GO:0035099">
    <property type="term" value="P:hemocyte migration"/>
    <property type="evidence" value="ECO:0007669"/>
    <property type="project" value="UniProtKB-ARBA"/>
</dbReference>
<dbReference type="GO" id="GO:0007264">
    <property type="term" value="P:small GTPase-mediated signal transduction"/>
    <property type="evidence" value="ECO:0007669"/>
    <property type="project" value="InterPro"/>
</dbReference>
<evidence type="ECO:0000256" key="9">
    <source>
        <dbReference type="ARBA" id="ARBA00023289"/>
    </source>
</evidence>
<dbReference type="Gene3D" id="3.40.50.300">
    <property type="entry name" value="P-loop containing nucleotide triphosphate hydrolases"/>
    <property type="match status" value="1"/>
</dbReference>
<keyword evidence="8" id="KW-0449">Lipoprotein</keyword>
<dbReference type="RefSeq" id="XP_030374383.1">
    <property type="nucleotide sequence ID" value="XM_030518523.1"/>
</dbReference>
<dbReference type="Pfam" id="PF00071">
    <property type="entry name" value="Ras"/>
    <property type="match status" value="1"/>
</dbReference>
<dbReference type="PROSITE" id="PS51421">
    <property type="entry name" value="RAS"/>
    <property type="match status" value="1"/>
</dbReference>
<evidence type="ECO:0000256" key="2">
    <source>
        <dbReference type="ARBA" id="ARBA00010142"/>
    </source>
</evidence>
<dbReference type="GO" id="GO:0005886">
    <property type="term" value="C:plasma membrane"/>
    <property type="evidence" value="ECO:0007669"/>
    <property type="project" value="UniProtKB-SubCell"/>
</dbReference>
<evidence type="ECO:0000256" key="3">
    <source>
        <dbReference type="ARBA" id="ARBA00022475"/>
    </source>
</evidence>
<organism evidence="10 11">
    <name type="scientific">Drosophila lebanonensis</name>
    <name type="common">Fruit fly</name>
    <name type="synonym">Scaptodrosophila lebanonensis</name>
    <dbReference type="NCBI Taxonomy" id="7225"/>
    <lineage>
        <taxon>Eukaryota</taxon>
        <taxon>Metazoa</taxon>
        <taxon>Ecdysozoa</taxon>
        <taxon>Arthropoda</taxon>
        <taxon>Hexapoda</taxon>
        <taxon>Insecta</taxon>
        <taxon>Pterygota</taxon>
        <taxon>Neoptera</taxon>
        <taxon>Endopterygota</taxon>
        <taxon>Diptera</taxon>
        <taxon>Brachycera</taxon>
        <taxon>Muscomorpha</taxon>
        <taxon>Ephydroidea</taxon>
        <taxon>Drosophilidae</taxon>
        <taxon>Scaptodrosophila</taxon>
    </lineage>
</organism>
<evidence type="ECO:0000256" key="4">
    <source>
        <dbReference type="ARBA" id="ARBA00022481"/>
    </source>
</evidence>
<keyword evidence="4" id="KW-0488">Methylation</keyword>
<reference evidence="11" key="1">
    <citation type="submission" date="2025-08" db="UniProtKB">
        <authorList>
            <consortium name="RefSeq"/>
        </authorList>
    </citation>
    <scope>IDENTIFICATION</scope>
    <source>
        <strain evidence="11">11010-0011.00</strain>
        <tissue evidence="11">Whole body</tissue>
    </source>
</reference>
<dbReference type="PRINTS" id="PR00449">
    <property type="entry name" value="RASTRNSFRMNG"/>
</dbReference>
<evidence type="ECO:0000256" key="6">
    <source>
        <dbReference type="ARBA" id="ARBA00023134"/>
    </source>
</evidence>
<gene>
    <name evidence="11" type="primary">LOC115623957</name>
</gene>
<dbReference type="OrthoDB" id="8830751at2759"/>
<dbReference type="AlphaFoldDB" id="A0A6J2TH11"/>
<dbReference type="PROSITE" id="PS51419">
    <property type="entry name" value="RAB"/>
    <property type="match status" value="1"/>
</dbReference>
<evidence type="ECO:0000256" key="5">
    <source>
        <dbReference type="ARBA" id="ARBA00022741"/>
    </source>
</evidence>
<name>A0A6J2TH11_DROLE</name>
<dbReference type="GO" id="GO:0035006">
    <property type="term" value="P:melanization defense response"/>
    <property type="evidence" value="ECO:0007669"/>
    <property type="project" value="UniProtKB-ARBA"/>
</dbReference>
<dbReference type="GO" id="GO:0003006">
    <property type="term" value="P:developmental process involved in reproduction"/>
    <property type="evidence" value="ECO:0007669"/>
    <property type="project" value="UniProtKB-ARBA"/>
</dbReference>
<comment type="subcellular location">
    <subcellularLocation>
        <location evidence="1">Cell membrane</location>
        <topology evidence="1">Lipid-anchor</topology>
        <orientation evidence="1">Cytoplasmic side</orientation>
    </subcellularLocation>
</comment>
<dbReference type="GO" id="GO:0060429">
    <property type="term" value="P:epithelium development"/>
    <property type="evidence" value="ECO:0007669"/>
    <property type="project" value="UniProtKB-ARBA"/>
</dbReference>
<dbReference type="NCBIfam" id="TIGR00231">
    <property type="entry name" value="small_GTP"/>
    <property type="match status" value="1"/>
</dbReference>
<sequence>MSSPEPYKIVVVGDGNTGKTCLLMSYIKNEFPIDYVPTIFDNFTTQTVVDNNEHKISLWDTAGQEVYENLRTLCYPNTKCFILCYAINIRQSYANIINIWIPEIRHYSNNAAIVLVGTKSDLRVKNSSKFVTTAEGKRLCSKVNADSFIESSAKIKHNISEIFVEAVRAIKKQDRTLHCSDKY</sequence>
<dbReference type="SUPFAM" id="SSF52540">
    <property type="entry name" value="P-loop containing nucleoside triphosphate hydrolases"/>
    <property type="match status" value="1"/>
</dbReference>
<keyword evidence="3" id="KW-1003">Cell membrane</keyword>
<comment type="similarity">
    <text evidence="2">Belongs to the small GTPase superfamily. Rho family.</text>
</comment>
<evidence type="ECO:0000256" key="7">
    <source>
        <dbReference type="ARBA" id="ARBA00023136"/>
    </source>
</evidence>
<dbReference type="InterPro" id="IPR003578">
    <property type="entry name" value="Small_GTPase_Rho"/>
</dbReference>
<dbReference type="GO" id="GO:0005525">
    <property type="term" value="F:GTP binding"/>
    <property type="evidence" value="ECO:0007669"/>
    <property type="project" value="UniProtKB-KW"/>
</dbReference>
<dbReference type="InterPro" id="IPR001806">
    <property type="entry name" value="Small_GTPase"/>
</dbReference>
<dbReference type="Proteomes" id="UP000504634">
    <property type="component" value="Unplaced"/>
</dbReference>
<dbReference type="InterPro" id="IPR027417">
    <property type="entry name" value="P-loop_NTPase"/>
</dbReference>
<evidence type="ECO:0000256" key="1">
    <source>
        <dbReference type="ARBA" id="ARBA00004342"/>
    </source>
</evidence>
<evidence type="ECO:0000256" key="8">
    <source>
        <dbReference type="ARBA" id="ARBA00023288"/>
    </source>
</evidence>
<protein>
    <submittedName>
        <fullName evidence="11">Ras-like GTP-binding protein RhoL</fullName>
    </submittedName>
</protein>
<proteinExistence type="inferred from homology"/>
<dbReference type="GO" id="GO:0022412">
    <property type="term" value="P:cellular process involved in reproduction in multicellular organism"/>
    <property type="evidence" value="ECO:0007669"/>
    <property type="project" value="UniProtKB-ARBA"/>
</dbReference>
<dbReference type="PANTHER" id="PTHR24072">
    <property type="entry name" value="RHO FAMILY GTPASE"/>
    <property type="match status" value="1"/>
</dbReference>
<dbReference type="SMART" id="SM00175">
    <property type="entry name" value="RAB"/>
    <property type="match status" value="1"/>
</dbReference>
<keyword evidence="7" id="KW-0472">Membrane</keyword>
<keyword evidence="6" id="KW-0342">GTP-binding</keyword>
<dbReference type="GO" id="GO:0003924">
    <property type="term" value="F:GTPase activity"/>
    <property type="evidence" value="ECO:0007669"/>
    <property type="project" value="InterPro"/>
</dbReference>